<dbReference type="OrthoDB" id="4140442at2759"/>
<dbReference type="EMBL" id="NAJO01000004">
    <property type="protein sequence ID" value="OQO12817.1"/>
    <property type="molecule type" value="Genomic_DNA"/>
</dbReference>
<keyword evidence="1" id="KW-1133">Transmembrane helix</keyword>
<protein>
    <submittedName>
        <fullName evidence="2">Uncharacterized protein</fullName>
    </submittedName>
</protein>
<proteinExistence type="predicted"/>
<keyword evidence="1" id="KW-0812">Transmembrane</keyword>
<keyword evidence="1" id="KW-0472">Membrane</keyword>
<feature type="transmembrane region" description="Helical" evidence="1">
    <location>
        <begin position="15"/>
        <end position="38"/>
    </location>
</feature>
<name>A0A1V8TN69_9PEZI</name>
<dbReference type="Proteomes" id="UP000192596">
    <property type="component" value="Unassembled WGS sequence"/>
</dbReference>
<organism evidence="2 3">
    <name type="scientific">Cryoendolithus antarcticus</name>
    <dbReference type="NCBI Taxonomy" id="1507870"/>
    <lineage>
        <taxon>Eukaryota</taxon>
        <taxon>Fungi</taxon>
        <taxon>Dikarya</taxon>
        <taxon>Ascomycota</taxon>
        <taxon>Pezizomycotina</taxon>
        <taxon>Dothideomycetes</taxon>
        <taxon>Dothideomycetidae</taxon>
        <taxon>Cladosporiales</taxon>
        <taxon>Cladosporiaceae</taxon>
        <taxon>Cryoendolithus</taxon>
    </lineage>
</organism>
<dbReference type="InParanoid" id="A0A1V8TN69"/>
<evidence type="ECO:0000313" key="2">
    <source>
        <dbReference type="EMBL" id="OQO12817.1"/>
    </source>
</evidence>
<evidence type="ECO:0000313" key="3">
    <source>
        <dbReference type="Proteomes" id="UP000192596"/>
    </source>
</evidence>
<reference evidence="3" key="1">
    <citation type="submission" date="2017-03" db="EMBL/GenBank/DDBJ databases">
        <title>Genomes of endolithic fungi from Antarctica.</title>
        <authorList>
            <person name="Coleine C."/>
            <person name="Masonjones S."/>
            <person name="Stajich J.E."/>
        </authorList>
    </citation>
    <scope>NUCLEOTIDE SEQUENCE [LARGE SCALE GENOMIC DNA]</scope>
    <source>
        <strain evidence="3">CCFEE 5527</strain>
    </source>
</reference>
<sequence>MTLVGSSASTITTAFFGTACMGISAMATAIIITPFRLVQRIDLIRGEKGEPLLELRARRMVPFIGDWVLGEKCVTASPEDITISKPLTATRVSWTSWPMSEARAWTFGNDGVRSTIDFAGVQRAVAKMFMREGMVHLRVGTANWKVDLVRAFLLEDGRPLMKVVTVDQGARNSLWDLGAMALAARRKA</sequence>
<keyword evidence="3" id="KW-1185">Reference proteome</keyword>
<evidence type="ECO:0000256" key="1">
    <source>
        <dbReference type="SAM" id="Phobius"/>
    </source>
</evidence>
<comment type="caution">
    <text evidence="2">The sequence shown here is derived from an EMBL/GenBank/DDBJ whole genome shotgun (WGS) entry which is preliminary data.</text>
</comment>
<dbReference type="AlphaFoldDB" id="A0A1V8TN69"/>
<accession>A0A1V8TN69</accession>
<gene>
    <name evidence="2" type="ORF">B0A48_02281</name>
</gene>